<dbReference type="AlphaFoldDB" id="A0A517N5I8"/>
<proteinExistence type="inferred from homology"/>
<keyword evidence="4" id="KW-1185">Reference proteome</keyword>
<reference evidence="3 4" key="1">
    <citation type="submission" date="2019-02" db="EMBL/GenBank/DDBJ databases">
        <title>Deep-cultivation of Planctomycetes and their phenomic and genomic characterization uncovers novel biology.</title>
        <authorList>
            <person name="Wiegand S."/>
            <person name="Jogler M."/>
            <person name="Boedeker C."/>
            <person name="Pinto D."/>
            <person name="Vollmers J."/>
            <person name="Rivas-Marin E."/>
            <person name="Kohn T."/>
            <person name="Peeters S.H."/>
            <person name="Heuer A."/>
            <person name="Rast P."/>
            <person name="Oberbeckmann S."/>
            <person name="Bunk B."/>
            <person name="Jeske O."/>
            <person name="Meyerdierks A."/>
            <person name="Storesund J.E."/>
            <person name="Kallscheuer N."/>
            <person name="Luecker S."/>
            <person name="Lage O.M."/>
            <person name="Pohl T."/>
            <person name="Merkel B.J."/>
            <person name="Hornburger P."/>
            <person name="Mueller R.-W."/>
            <person name="Bruemmer F."/>
            <person name="Labrenz M."/>
            <person name="Spormann A.M."/>
            <person name="Op den Camp H."/>
            <person name="Overmann J."/>
            <person name="Amann R."/>
            <person name="Jetten M.S.M."/>
            <person name="Mascher T."/>
            <person name="Medema M.H."/>
            <person name="Devos D.P."/>
            <person name="Kaster A.-K."/>
            <person name="Ovreas L."/>
            <person name="Rohde M."/>
            <person name="Galperin M.Y."/>
            <person name="Jogler C."/>
        </authorList>
    </citation>
    <scope>NUCLEOTIDE SEQUENCE [LARGE SCALE GENOMIC DNA]</scope>
    <source>
        <strain evidence="3 4">K22_7</strain>
    </source>
</reference>
<protein>
    <recommendedName>
        <fullName evidence="5">Thioredoxin domain-containing protein</fullName>
    </recommendedName>
</protein>
<organism evidence="3 4">
    <name type="scientific">Rubripirellula lacrimiformis</name>
    <dbReference type="NCBI Taxonomy" id="1930273"/>
    <lineage>
        <taxon>Bacteria</taxon>
        <taxon>Pseudomonadati</taxon>
        <taxon>Planctomycetota</taxon>
        <taxon>Planctomycetia</taxon>
        <taxon>Pirellulales</taxon>
        <taxon>Pirellulaceae</taxon>
        <taxon>Rubripirellula</taxon>
    </lineage>
</organism>
<evidence type="ECO:0000256" key="1">
    <source>
        <dbReference type="ARBA" id="ARBA00010996"/>
    </source>
</evidence>
<comment type="similarity">
    <text evidence="1">Belongs to the SCO1/2 family.</text>
</comment>
<name>A0A517N5I8_9BACT</name>
<dbReference type="InterPro" id="IPR036249">
    <property type="entry name" value="Thioredoxin-like_sf"/>
</dbReference>
<dbReference type="KEGG" id="rlc:K227x_07710"/>
<dbReference type="Gene3D" id="3.40.30.10">
    <property type="entry name" value="Glutaredoxin"/>
    <property type="match status" value="1"/>
</dbReference>
<sequence>MASKFDSQAIAWMPGQVASRRRFVPNVPIVTHDNRRKLFYDDLVKDRTVIVQFVSLAYHPNYPVTRNLIDVQRRLGDRLGDDVFMISITSDPENDNVAALAEFSKRHHAKEGWTFVTGDVDSLSLLQQVFFFHGDETHQQHHSELQPTDCSAGLLRYGNDTAGIWGSVPTKTDAAQIIDRLAWITPNREAKRPKGIRRAGPRFDTATRSYR</sequence>
<gene>
    <name evidence="3" type="ORF">K227x_07710</name>
</gene>
<dbReference type="OrthoDB" id="9811998at2"/>
<dbReference type="SUPFAM" id="SSF52833">
    <property type="entry name" value="Thioredoxin-like"/>
    <property type="match status" value="1"/>
</dbReference>
<dbReference type="InterPro" id="IPR003782">
    <property type="entry name" value="SCO1/SenC"/>
</dbReference>
<dbReference type="EMBL" id="CP036525">
    <property type="protein sequence ID" value="QDT02395.1"/>
    <property type="molecule type" value="Genomic_DNA"/>
</dbReference>
<dbReference type="Proteomes" id="UP000318538">
    <property type="component" value="Chromosome"/>
</dbReference>
<dbReference type="Pfam" id="PF02630">
    <property type="entry name" value="SCO1-SenC"/>
    <property type="match status" value="1"/>
</dbReference>
<evidence type="ECO:0000313" key="3">
    <source>
        <dbReference type="EMBL" id="QDT02395.1"/>
    </source>
</evidence>
<accession>A0A517N5I8</accession>
<feature type="region of interest" description="Disordered" evidence="2">
    <location>
        <begin position="192"/>
        <end position="211"/>
    </location>
</feature>
<evidence type="ECO:0008006" key="5">
    <source>
        <dbReference type="Google" id="ProtNLM"/>
    </source>
</evidence>
<dbReference type="RefSeq" id="WP_145168107.1">
    <property type="nucleotide sequence ID" value="NZ_CP036525.1"/>
</dbReference>
<evidence type="ECO:0000313" key="4">
    <source>
        <dbReference type="Proteomes" id="UP000318538"/>
    </source>
</evidence>
<evidence type="ECO:0000256" key="2">
    <source>
        <dbReference type="SAM" id="MobiDB-lite"/>
    </source>
</evidence>